<dbReference type="PANTHER" id="PTHR42813:SF4">
    <property type="entry name" value="NADP-DEPENDENT ISOPROPANOL DEHYDROGENASE"/>
    <property type="match status" value="1"/>
</dbReference>
<evidence type="ECO:0000256" key="6">
    <source>
        <dbReference type="RuleBase" id="RU361277"/>
    </source>
</evidence>
<keyword evidence="5" id="KW-0560">Oxidoreductase</keyword>
<evidence type="ECO:0000256" key="3">
    <source>
        <dbReference type="ARBA" id="ARBA00022723"/>
    </source>
</evidence>
<evidence type="ECO:0000259" key="7">
    <source>
        <dbReference type="SMART" id="SM00829"/>
    </source>
</evidence>
<dbReference type="EMBL" id="BAAAHP010000139">
    <property type="protein sequence ID" value="GAA0947776.1"/>
    <property type="molecule type" value="Genomic_DNA"/>
</dbReference>
<comment type="cofactor">
    <cofactor evidence="1 6">
        <name>Zn(2+)</name>
        <dbReference type="ChEBI" id="CHEBI:29105"/>
    </cofactor>
</comment>
<organism evidence="8 9">
    <name type="scientific">Pseudonocardia zijingensis</name>
    <dbReference type="NCBI Taxonomy" id="153376"/>
    <lineage>
        <taxon>Bacteria</taxon>
        <taxon>Bacillati</taxon>
        <taxon>Actinomycetota</taxon>
        <taxon>Actinomycetes</taxon>
        <taxon>Pseudonocardiales</taxon>
        <taxon>Pseudonocardiaceae</taxon>
        <taxon>Pseudonocardia</taxon>
    </lineage>
</organism>
<protein>
    <submittedName>
        <fullName evidence="8">Zinc-dependent alcohol dehydrogenase family protein</fullName>
    </submittedName>
</protein>
<keyword evidence="9" id="KW-1185">Reference proteome</keyword>
<dbReference type="InterPro" id="IPR002328">
    <property type="entry name" value="ADH_Zn_CS"/>
</dbReference>
<dbReference type="InterPro" id="IPR036291">
    <property type="entry name" value="NAD(P)-bd_dom_sf"/>
</dbReference>
<evidence type="ECO:0000256" key="5">
    <source>
        <dbReference type="ARBA" id="ARBA00023002"/>
    </source>
</evidence>
<comment type="caution">
    <text evidence="8">The sequence shown here is derived from an EMBL/GenBank/DDBJ whole genome shotgun (WGS) entry which is preliminary data.</text>
</comment>
<dbReference type="Pfam" id="PF08240">
    <property type="entry name" value="ADH_N"/>
    <property type="match status" value="1"/>
</dbReference>
<evidence type="ECO:0000256" key="4">
    <source>
        <dbReference type="ARBA" id="ARBA00022833"/>
    </source>
</evidence>
<keyword evidence="4 6" id="KW-0862">Zinc</keyword>
<reference evidence="8 9" key="1">
    <citation type="journal article" date="2019" name="Int. J. Syst. Evol. Microbiol.">
        <title>The Global Catalogue of Microorganisms (GCM) 10K type strain sequencing project: providing services to taxonomists for standard genome sequencing and annotation.</title>
        <authorList>
            <consortium name="The Broad Institute Genomics Platform"/>
            <consortium name="The Broad Institute Genome Sequencing Center for Infectious Disease"/>
            <person name="Wu L."/>
            <person name="Ma J."/>
        </authorList>
    </citation>
    <scope>NUCLEOTIDE SEQUENCE [LARGE SCALE GENOMIC DNA]</scope>
    <source>
        <strain evidence="8 9">JCM 11117</strain>
    </source>
</reference>
<dbReference type="InterPro" id="IPR020843">
    <property type="entry name" value="ER"/>
</dbReference>
<evidence type="ECO:0000256" key="1">
    <source>
        <dbReference type="ARBA" id="ARBA00001947"/>
    </source>
</evidence>
<dbReference type="Gene3D" id="3.90.180.10">
    <property type="entry name" value="Medium-chain alcohol dehydrogenases, catalytic domain"/>
    <property type="match status" value="1"/>
</dbReference>
<dbReference type="InterPro" id="IPR011032">
    <property type="entry name" value="GroES-like_sf"/>
</dbReference>
<dbReference type="SUPFAM" id="SSF50129">
    <property type="entry name" value="GroES-like"/>
    <property type="match status" value="1"/>
</dbReference>
<name>A0ABN1QV42_9PSEU</name>
<evidence type="ECO:0000313" key="9">
    <source>
        <dbReference type="Proteomes" id="UP001499967"/>
    </source>
</evidence>
<gene>
    <name evidence="8" type="ORF">GCM10009559_47090</name>
</gene>
<sequence length="365" mass="38317">MTCLTSVARDCDQRRHQMKALVYHGPDTKAWEDVPDAAVQEPTDVVVRVDTTTICGTDLHILQGDVPAVTDGRILGHEAVGTVTAVGDAVRGFSVGDRVLVPAITKCGRCEYCQRGMPSHCQTVGGIGWIFGHLIDGTQAEYVRVPYADTSLYAVPDGVTDEQAIFLADSLPTGYEVGVLAGNVRPGHTVAVVGAGAVGLAAVLTTGLWGASKVIAVDTNKFRLEKAVEFGATDTVEAGPGAVDEVISLTDGLGVDVAIEAVGYPETLRTTAALVRPGGTIANIGVHGVPVEIPMHEMWIKNVTMTMGLVDTVSIPTLLKMVASGRIPAEKMGTHSFTFDRIDAAYDVFKNAAANQALKVVITPG</sequence>
<feature type="domain" description="Enoyl reductase (ER)" evidence="7">
    <location>
        <begin position="25"/>
        <end position="362"/>
    </location>
</feature>
<dbReference type="PANTHER" id="PTHR42813">
    <property type="entry name" value="ZINC-TYPE ALCOHOL DEHYDROGENASE-LIKE"/>
    <property type="match status" value="1"/>
</dbReference>
<dbReference type="SUPFAM" id="SSF51735">
    <property type="entry name" value="NAD(P)-binding Rossmann-fold domains"/>
    <property type="match status" value="1"/>
</dbReference>
<dbReference type="Gene3D" id="3.40.50.720">
    <property type="entry name" value="NAD(P)-binding Rossmann-like Domain"/>
    <property type="match status" value="1"/>
</dbReference>
<dbReference type="InterPro" id="IPR013154">
    <property type="entry name" value="ADH-like_N"/>
</dbReference>
<proteinExistence type="inferred from homology"/>
<dbReference type="Pfam" id="PF00107">
    <property type="entry name" value="ADH_zinc_N"/>
    <property type="match status" value="1"/>
</dbReference>
<comment type="similarity">
    <text evidence="2 6">Belongs to the zinc-containing alcohol dehydrogenase family.</text>
</comment>
<dbReference type="SMART" id="SM00829">
    <property type="entry name" value="PKS_ER"/>
    <property type="match status" value="1"/>
</dbReference>
<evidence type="ECO:0000256" key="2">
    <source>
        <dbReference type="ARBA" id="ARBA00008072"/>
    </source>
</evidence>
<dbReference type="Proteomes" id="UP001499967">
    <property type="component" value="Unassembled WGS sequence"/>
</dbReference>
<dbReference type="InterPro" id="IPR013149">
    <property type="entry name" value="ADH-like_C"/>
</dbReference>
<dbReference type="PROSITE" id="PS00059">
    <property type="entry name" value="ADH_ZINC"/>
    <property type="match status" value="1"/>
</dbReference>
<keyword evidence="3 6" id="KW-0479">Metal-binding</keyword>
<evidence type="ECO:0000313" key="8">
    <source>
        <dbReference type="EMBL" id="GAA0947776.1"/>
    </source>
</evidence>
<accession>A0ABN1QV42</accession>